<dbReference type="InterPro" id="IPR001207">
    <property type="entry name" value="Transposase_mutator"/>
</dbReference>
<evidence type="ECO:0000256" key="2">
    <source>
        <dbReference type="ARBA" id="ARBA00010961"/>
    </source>
</evidence>
<keyword evidence="3 6" id="KW-0815">Transposition</keyword>
<keyword evidence="11" id="KW-1185">Reference proteome</keyword>
<evidence type="ECO:0000313" key="9">
    <source>
        <dbReference type="EMBL" id="ATY86612.1"/>
    </source>
</evidence>
<proteinExistence type="inferred from homology"/>
<protein>
    <recommendedName>
        <fullName evidence="6">Mutator family transposase</fullName>
    </recommendedName>
</protein>
<evidence type="ECO:0000313" key="11">
    <source>
        <dbReference type="Proteomes" id="UP000231932"/>
    </source>
</evidence>
<dbReference type="KEGG" id="kyr:CVV65_13540"/>
<dbReference type="Proteomes" id="UP000231932">
    <property type="component" value="Chromosome"/>
</dbReference>
<evidence type="ECO:0000313" key="8">
    <source>
        <dbReference type="EMBL" id="ATY86611.1"/>
    </source>
</evidence>
<keyword evidence="5 6" id="KW-0233">DNA recombination</keyword>
<organism evidence="10 11">
    <name type="scientific">Kyrpidia spormannii</name>
    <dbReference type="NCBI Taxonomy" id="2055160"/>
    <lineage>
        <taxon>Bacteria</taxon>
        <taxon>Bacillati</taxon>
        <taxon>Bacillota</taxon>
        <taxon>Bacilli</taxon>
        <taxon>Bacillales</taxon>
        <taxon>Alicyclobacillaceae</taxon>
        <taxon>Kyrpidia</taxon>
    </lineage>
</organism>
<dbReference type="PANTHER" id="PTHR33217">
    <property type="entry name" value="TRANSPOSASE FOR INSERTION SEQUENCE ELEMENT IS1081"/>
    <property type="match status" value="1"/>
</dbReference>
<evidence type="ECO:0000256" key="3">
    <source>
        <dbReference type="ARBA" id="ARBA00022578"/>
    </source>
</evidence>
<accession>A0A2K8NBB4</accession>
<dbReference type="GO" id="GO:0003677">
    <property type="term" value="F:DNA binding"/>
    <property type="evidence" value="ECO:0007669"/>
    <property type="project" value="UniProtKB-UniRule"/>
</dbReference>
<dbReference type="KEGG" id="kyr:CVV65_13865"/>
<keyword evidence="4 6" id="KW-0238">DNA-binding</keyword>
<dbReference type="EMBL" id="CP024955">
    <property type="protein sequence ID" value="ATY86618.1"/>
    <property type="molecule type" value="Genomic_DNA"/>
</dbReference>
<evidence type="ECO:0000313" key="7">
    <source>
        <dbReference type="EMBL" id="ATY86451.1"/>
    </source>
</evidence>
<dbReference type="GO" id="GO:0004803">
    <property type="term" value="F:transposase activity"/>
    <property type="evidence" value="ECO:0007669"/>
    <property type="project" value="UniProtKB-UniRule"/>
</dbReference>
<keyword evidence="6" id="KW-0814">Transposable element</keyword>
<dbReference type="KEGG" id="kyr:CVV65_13625"/>
<dbReference type="GO" id="GO:0006313">
    <property type="term" value="P:DNA transposition"/>
    <property type="evidence" value="ECO:0007669"/>
    <property type="project" value="UniProtKB-UniRule"/>
</dbReference>
<evidence type="ECO:0000256" key="5">
    <source>
        <dbReference type="ARBA" id="ARBA00023172"/>
    </source>
</evidence>
<evidence type="ECO:0000313" key="10">
    <source>
        <dbReference type="EMBL" id="ATY86618.1"/>
    </source>
</evidence>
<gene>
    <name evidence="7" type="ORF">CVV65_05910</name>
    <name evidence="8" type="ORF">CVV65_13540</name>
    <name evidence="9" type="ORF">CVV65_13625</name>
    <name evidence="10" type="ORF">CVV65_13865</name>
</gene>
<dbReference type="NCBIfam" id="NF033543">
    <property type="entry name" value="transpos_IS256"/>
    <property type="match status" value="1"/>
</dbReference>
<dbReference type="Pfam" id="PF00872">
    <property type="entry name" value="Transposase_mut"/>
    <property type="match status" value="1"/>
</dbReference>
<dbReference type="AlphaFoldDB" id="A0A2K8NBB4"/>
<evidence type="ECO:0000256" key="6">
    <source>
        <dbReference type="RuleBase" id="RU365089"/>
    </source>
</evidence>
<dbReference type="EMBL" id="CP024955">
    <property type="protein sequence ID" value="ATY86612.1"/>
    <property type="molecule type" value="Genomic_DNA"/>
</dbReference>
<reference evidence="10" key="2">
    <citation type="journal article" date="2018" name="Genome Announc.">
        <title>Complete Genome Sequence of Kyrpidia sp. Strain EA-1, a Thermophilic Knallgas Bacterium, Isolated from the Azores.</title>
        <authorList>
            <person name="Reiner J.E."/>
            <person name="Lapp C.J."/>
            <person name="Bunk B."/>
            <person name="Sproer C."/>
            <person name="Overmann J."/>
            <person name="Gescher J."/>
        </authorList>
    </citation>
    <scope>NUCLEOTIDE SEQUENCE</scope>
    <source>
        <strain evidence="10">EA-1</strain>
    </source>
</reference>
<name>A0A2K8NBB4_9BACL</name>
<dbReference type="EMBL" id="CP024955">
    <property type="protein sequence ID" value="ATY86611.1"/>
    <property type="molecule type" value="Genomic_DNA"/>
</dbReference>
<comment type="function">
    <text evidence="1 6">Required for the transposition of the insertion element.</text>
</comment>
<sequence>MALAVQTGLRVIQLMMREEVEALVGPKGKHNPKRKAVRHGKEKGSVMLGGRKVAVEKVRVRSVDGHEIPLETYQAFQDPTLLTQAALERMIHGLSTRNYAFGLEPVGNEVETSGTSKSAVSRRFIAATKKLLEKLMQRRLDDRRYVALVIDGIVMADHTVVAALGIDVGGQKQILGIWEGATENATVCKGLLTDLVDRGLKTDDGILVVIDGSKALRAAVRDVFGETALVQRCQVHKERNVLEHLPEKQRDWVKRQLREAWRQETEKEALAALRRLAAQLEKSHPGAAASLREGMEETVTVIRLGVPELLRGTLRSTNAIESANEKVRMVSRNVKRWQNGEQVLRWAAAGFLEAEKKFRTVKGFRQIPLLLDALHKCVHPQPQQENKSITA</sequence>
<dbReference type="EMBL" id="CP024955">
    <property type="protein sequence ID" value="ATY86451.1"/>
    <property type="molecule type" value="Genomic_DNA"/>
</dbReference>
<dbReference type="KEGG" id="kyr:CVV65_05910"/>
<dbReference type="PANTHER" id="PTHR33217:SF7">
    <property type="entry name" value="TRANSPOSASE FOR INSERTION SEQUENCE ELEMENT IS1081"/>
    <property type="match status" value="1"/>
</dbReference>
<evidence type="ECO:0000256" key="4">
    <source>
        <dbReference type="ARBA" id="ARBA00023125"/>
    </source>
</evidence>
<reference evidence="11" key="1">
    <citation type="submission" date="2017-11" db="EMBL/GenBank/DDBJ databases">
        <title>Complete Genome Sequence of Kyrpidia sp. Strain EA-1, a thermophilic, hydrogen-oxidizing Bacterium, isolated from the Azores.</title>
        <authorList>
            <person name="Reiner J.E."/>
            <person name="Lapp C.J."/>
            <person name="Bunk B."/>
            <person name="Gescher J."/>
        </authorList>
    </citation>
    <scope>NUCLEOTIDE SEQUENCE [LARGE SCALE GENOMIC DNA]</scope>
    <source>
        <strain evidence="11">EA-1</strain>
    </source>
</reference>
<comment type="similarity">
    <text evidence="2 6">Belongs to the transposase mutator family.</text>
</comment>
<evidence type="ECO:0000256" key="1">
    <source>
        <dbReference type="ARBA" id="ARBA00002190"/>
    </source>
</evidence>